<dbReference type="EnsemblBacteria" id="CAD77390">
    <property type="protein sequence ID" value="CAD77390"/>
    <property type="gene ID" value="RB12088"/>
</dbReference>
<accession>Q7UJ68</accession>
<organism evidence="1 2">
    <name type="scientific">Rhodopirellula baltica (strain DSM 10527 / NCIMB 13988 / SH1)</name>
    <dbReference type="NCBI Taxonomy" id="243090"/>
    <lineage>
        <taxon>Bacteria</taxon>
        <taxon>Pseudomonadati</taxon>
        <taxon>Planctomycetota</taxon>
        <taxon>Planctomycetia</taxon>
        <taxon>Pirellulales</taxon>
        <taxon>Pirellulaceae</taxon>
        <taxon>Rhodopirellula</taxon>
    </lineage>
</organism>
<dbReference type="Proteomes" id="UP000001025">
    <property type="component" value="Chromosome"/>
</dbReference>
<name>Q7UJ68_RHOBA</name>
<proteinExistence type="predicted"/>
<sequence length="104" mass="11776">MQFYFTLPWDIRKTNGRWRLGFAPDGAGVRARGVPRSTAIWSCAFPRMANGLVQPSQGHRPWSRKHDPILANGRIQFKTCGLMLAVGQLISLRSRSLGRCPRLR</sequence>
<reference evidence="1 2" key="1">
    <citation type="journal article" date="2003" name="Proc. Natl. Acad. Sci. U.S.A.">
        <title>Complete genome sequence of the marine planctomycete Pirellula sp. strain 1.</title>
        <authorList>
            <person name="Gloeckner F.O."/>
            <person name="Kube M."/>
            <person name="Bauer M."/>
            <person name="Teeling H."/>
            <person name="Lombardot T."/>
            <person name="Ludwig W."/>
            <person name="Gade D."/>
            <person name="Beck A."/>
            <person name="Borzym K."/>
            <person name="Heitmann K."/>
            <person name="Rabus R."/>
            <person name="Schlesner H."/>
            <person name="Amann R."/>
            <person name="Reinhardt R."/>
        </authorList>
    </citation>
    <scope>NUCLEOTIDE SEQUENCE [LARGE SCALE GENOMIC DNA]</scope>
    <source>
        <strain evidence="2">DSM 10527 / NCIMB 13988 / SH1</strain>
    </source>
</reference>
<dbReference type="AlphaFoldDB" id="Q7UJ68"/>
<evidence type="ECO:0000313" key="1">
    <source>
        <dbReference type="EMBL" id="CAD77390.1"/>
    </source>
</evidence>
<dbReference type="EMBL" id="BX294154">
    <property type="protein sequence ID" value="CAD77390.1"/>
    <property type="molecule type" value="Genomic_DNA"/>
</dbReference>
<dbReference type="InParanoid" id="Q7UJ68"/>
<dbReference type="KEGG" id="rba:RB12088"/>
<evidence type="ECO:0000313" key="2">
    <source>
        <dbReference type="Proteomes" id="UP000001025"/>
    </source>
</evidence>
<keyword evidence="2" id="KW-1185">Reference proteome</keyword>
<dbReference type="HOGENOM" id="CLU_2247988_0_0_0"/>
<protein>
    <submittedName>
        <fullName evidence="1">Uncharacterized protein</fullName>
    </submittedName>
</protein>
<gene>
    <name evidence="1" type="ordered locus">RB12088</name>
</gene>